<comment type="caution">
    <text evidence="1">The sequence shown here is derived from an EMBL/GenBank/DDBJ whole genome shotgun (WGS) entry which is preliminary data.</text>
</comment>
<dbReference type="AlphaFoldDB" id="A0A392TYS4"/>
<evidence type="ECO:0000313" key="1">
    <source>
        <dbReference type="EMBL" id="MCI65045.1"/>
    </source>
</evidence>
<evidence type="ECO:0008006" key="3">
    <source>
        <dbReference type="Google" id="ProtNLM"/>
    </source>
</evidence>
<reference evidence="1 2" key="1">
    <citation type="journal article" date="2018" name="Front. Plant Sci.">
        <title>Red Clover (Trifolium pratense) and Zigzag Clover (T. medium) - A Picture of Genomic Similarities and Differences.</title>
        <authorList>
            <person name="Dluhosova J."/>
            <person name="Istvanek J."/>
            <person name="Nedelnik J."/>
            <person name="Repkova J."/>
        </authorList>
    </citation>
    <scope>NUCLEOTIDE SEQUENCE [LARGE SCALE GENOMIC DNA]</scope>
    <source>
        <strain evidence="2">cv. 10/8</strain>
        <tissue evidence="1">Leaf</tissue>
    </source>
</reference>
<feature type="non-terminal residue" evidence="1">
    <location>
        <position position="78"/>
    </location>
</feature>
<name>A0A392TYS4_9FABA</name>
<accession>A0A392TYS4</accession>
<dbReference type="EMBL" id="LXQA010668463">
    <property type="protein sequence ID" value="MCI65045.1"/>
    <property type="molecule type" value="Genomic_DNA"/>
</dbReference>
<protein>
    <recommendedName>
        <fullName evidence="3">Gag-pol polyprotein</fullName>
    </recommendedName>
</protein>
<dbReference type="Proteomes" id="UP000265520">
    <property type="component" value="Unassembled WGS sequence"/>
</dbReference>
<organism evidence="1 2">
    <name type="scientific">Trifolium medium</name>
    <dbReference type="NCBI Taxonomy" id="97028"/>
    <lineage>
        <taxon>Eukaryota</taxon>
        <taxon>Viridiplantae</taxon>
        <taxon>Streptophyta</taxon>
        <taxon>Embryophyta</taxon>
        <taxon>Tracheophyta</taxon>
        <taxon>Spermatophyta</taxon>
        <taxon>Magnoliopsida</taxon>
        <taxon>eudicotyledons</taxon>
        <taxon>Gunneridae</taxon>
        <taxon>Pentapetalae</taxon>
        <taxon>rosids</taxon>
        <taxon>fabids</taxon>
        <taxon>Fabales</taxon>
        <taxon>Fabaceae</taxon>
        <taxon>Papilionoideae</taxon>
        <taxon>50 kb inversion clade</taxon>
        <taxon>NPAAA clade</taxon>
        <taxon>Hologalegina</taxon>
        <taxon>IRL clade</taxon>
        <taxon>Trifolieae</taxon>
        <taxon>Trifolium</taxon>
    </lineage>
</organism>
<keyword evidence="2" id="KW-1185">Reference proteome</keyword>
<evidence type="ECO:0000313" key="2">
    <source>
        <dbReference type="Proteomes" id="UP000265520"/>
    </source>
</evidence>
<proteinExistence type="predicted"/>
<sequence>MYRALEERLKVVEGYSVYGVDALDMYLVPDVVIPLKFKAPDFEKYKGVHCPRNHLRMFCRKMAGYAANEKLMIHVFQD</sequence>